<feature type="compositionally biased region" description="Acidic residues" evidence="5">
    <location>
        <begin position="672"/>
        <end position="687"/>
    </location>
</feature>
<dbReference type="InterPro" id="IPR037745">
    <property type="entry name" value="SGSM1/2"/>
</dbReference>
<comment type="subcellular location">
    <subcellularLocation>
        <location evidence="1">Cytoplasm</location>
    </subcellularLocation>
</comment>
<dbReference type="Pfam" id="PF00566">
    <property type="entry name" value="RabGAP-TBC"/>
    <property type="match status" value="1"/>
</dbReference>
<dbReference type="SMART" id="SM00164">
    <property type="entry name" value="TBC"/>
    <property type="match status" value="1"/>
</dbReference>
<dbReference type="Gene3D" id="2.30.29.230">
    <property type="match status" value="1"/>
</dbReference>
<feature type="region of interest" description="Disordered" evidence="5">
    <location>
        <begin position="73"/>
        <end position="97"/>
    </location>
</feature>
<evidence type="ECO:0000259" key="6">
    <source>
        <dbReference type="PROSITE" id="PS50086"/>
    </source>
</evidence>
<sequence>MEEAVTKKFVHEDSSHVIALCSSIEACLSHLLKRRAAGFLRSDKIAALFTKIGKVNTTASEICRKVQEQLQQQDKKKPILRQEPLRRQGSSAGRAPQPLSAQAIKHIWVRTALFEKVLDKVVQYIVDNASKYYEKEALMHDSVFGPILAALLVGPCALEYTKLKTSDHFWTDPSANELVQRHRIHGAYRGQEVSPGRRPALGIRKRQSSGSMSEDKFAASAREYVESLHQNSRIHLLYGKNNVLVQPKKDMEVLRGYLSLHQTAETLTLKWTPNQLINGTLGDCDLEKSAYFSITDCGGTLVLVSQDGIQRPPLLFPPGGHLLAFLSCLETGLLPRGQLEPPLWSQKGKGKVFPKLRKRNSTARLLDQDGDGEEQIAADYVFRIVYPGHRHDSITINYHHTTGSRAPSLDDDEEEEDRLHAMISMICSRNLTDPNVMKDHGDMMEMQGFGGSPLSWQQGECTSHMSSCLSCSTGGSNASVELPASCTCMHDRIPLKMLCQNMKRQIVSRAFYGWLAYCRHLSTVRTHLSALVNHNIVPPDKPCEASGGLSKDVWSKYQKDCKNYKELELLRLVYYGGVEHEIRKEVWPFLLGHYKFGMGKKDMAQIDEKITARYQQVMREWKACEVIVKQREKEMQSAIFAKLSSGSSIDSHVLRLIHRDSTISNEVFMSVDEPDSSDDGQSMEEDTTPTGVLEEQGGRDSLIEDKLCNQLDKLTTTTEGTAPSFSSYTIELLDTVALNLHRIDKDVQRCDRNYYFFTTSNLEKLRNIMCSYVWEHLEIGYVQGMCDLLAPLMVILDDECLAYSCFTQLMKRMSQNFPTGGAMDTHFANMRSLIQILDSELFELMQQNGDYTHFYFCYRWFLLDFKRELLYEDVFAVWEVIWVAPHISSKHFVLFIALALVEVYRDIILDNNMDFTDIIKFFNEMAERHDVQHILRIARELVHKVQTLIENK</sequence>
<dbReference type="Ensembl" id="ENSCCRT00020055557.1">
    <property type="protein sequence ID" value="ENSCCRP00020050995.1"/>
    <property type="gene ID" value="ENSCCRG00020022592.1"/>
</dbReference>
<dbReference type="Gene3D" id="1.20.58.900">
    <property type="match status" value="1"/>
</dbReference>
<dbReference type="PANTHER" id="PTHR22957:SF194">
    <property type="entry name" value="SMALL G PROTEIN SIGNALING MODULATOR 2"/>
    <property type="match status" value="1"/>
</dbReference>
<dbReference type="InterPro" id="IPR035969">
    <property type="entry name" value="Rab-GAP_TBC_sf"/>
</dbReference>
<proteinExistence type="inferred from homology"/>
<evidence type="ECO:0000256" key="4">
    <source>
        <dbReference type="ARBA" id="ARBA00034124"/>
    </source>
</evidence>
<dbReference type="Proteomes" id="UP000694701">
    <property type="component" value="Unplaced"/>
</dbReference>
<name>A0A8C2F6K3_CYPCA</name>
<comment type="similarity">
    <text evidence="4">Belongs to the RUTBC family.</text>
</comment>
<dbReference type="CDD" id="cd15784">
    <property type="entry name" value="PH_RUTBC"/>
    <property type="match status" value="1"/>
</dbReference>
<evidence type="ECO:0000256" key="2">
    <source>
        <dbReference type="ARBA" id="ARBA00022468"/>
    </source>
</evidence>
<keyword evidence="2" id="KW-0343">GTPase activation</keyword>
<feature type="domain" description="RUN" evidence="7">
    <location>
        <begin position="11"/>
        <end position="168"/>
    </location>
</feature>
<dbReference type="PROSITE" id="PS50826">
    <property type="entry name" value="RUN"/>
    <property type="match status" value="1"/>
</dbReference>
<dbReference type="Gene3D" id="1.10.8.270">
    <property type="entry name" value="putative rabgap domain of human tbc1 domain family member 14 like domains"/>
    <property type="match status" value="1"/>
</dbReference>
<dbReference type="InterPro" id="IPR000195">
    <property type="entry name" value="Rab-GAP-TBC_dom"/>
</dbReference>
<dbReference type="InterPro" id="IPR037213">
    <property type="entry name" value="Run_dom_sf"/>
</dbReference>
<dbReference type="SMART" id="SM00593">
    <property type="entry name" value="RUN"/>
    <property type="match status" value="1"/>
</dbReference>
<dbReference type="GO" id="GO:0005096">
    <property type="term" value="F:GTPase activator activity"/>
    <property type="evidence" value="ECO:0007669"/>
    <property type="project" value="UniProtKB-KW"/>
</dbReference>
<dbReference type="FunFam" id="1.10.8.270:FF:000006">
    <property type="entry name" value="Small G protein signaling modulator 2"/>
    <property type="match status" value="1"/>
</dbReference>
<dbReference type="SUPFAM" id="SSF47923">
    <property type="entry name" value="Ypt/Rab-GAP domain of gyp1p"/>
    <property type="match status" value="2"/>
</dbReference>
<feature type="region of interest" description="Disordered" evidence="5">
    <location>
        <begin position="670"/>
        <end position="695"/>
    </location>
</feature>
<evidence type="ECO:0000259" key="7">
    <source>
        <dbReference type="PROSITE" id="PS50826"/>
    </source>
</evidence>
<evidence type="ECO:0000256" key="3">
    <source>
        <dbReference type="ARBA" id="ARBA00022490"/>
    </source>
</evidence>
<evidence type="ECO:0000256" key="1">
    <source>
        <dbReference type="ARBA" id="ARBA00004496"/>
    </source>
</evidence>
<feature type="domain" description="Rab-GAP TBC" evidence="6">
    <location>
        <begin position="577"/>
        <end position="885"/>
    </location>
</feature>
<dbReference type="Pfam" id="PF12068">
    <property type="entry name" value="PH_RBD"/>
    <property type="match status" value="2"/>
</dbReference>
<accession>A0A8C2F6K3</accession>
<dbReference type="Gene3D" id="1.10.472.80">
    <property type="entry name" value="Ypt/Rab-GAP domain of gyp1p, domain 3"/>
    <property type="match status" value="1"/>
</dbReference>
<dbReference type="PROSITE" id="PS50086">
    <property type="entry name" value="TBC_RABGAP"/>
    <property type="match status" value="1"/>
</dbReference>
<evidence type="ECO:0000313" key="9">
    <source>
        <dbReference type="Proteomes" id="UP000694701"/>
    </source>
</evidence>
<organism evidence="8 9">
    <name type="scientific">Cyprinus carpio</name>
    <name type="common">Common carp</name>
    <dbReference type="NCBI Taxonomy" id="7962"/>
    <lineage>
        <taxon>Eukaryota</taxon>
        <taxon>Metazoa</taxon>
        <taxon>Chordata</taxon>
        <taxon>Craniata</taxon>
        <taxon>Vertebrata</taxon>
        <taxon>Euteleostomi</taxon>
        <taxon>Actinopterygii</taxon>
        <taxon>Neopterygii</taxon>
        <taxon>Teleostei</taxon>
        <taxon>Ostariophysi</taxon>
        <taxon>Cypriniformes</taxon>
        <taxon>Cyprinidae</taxon>
        <taxon>Cyprininae</taxon>
        <taxon>Cyprinus</taxon>
    </lineage>
</organism>
<evidence type="ECO:0000313" key="8">
    <source>
        <dbReference type="Ensembl" id="ENSCCRP00020050995.1"/>
    </source>
</evidence>
<dbReference type="Pfam" id="PF02759">
    <property type="entry name" value="RUN"/>
    <property type="match status" value="1"/>
</dbReference>
<dbReference type="GO" id="GO:0031410">
    <property type="term" value="C:cytoplasmic vesicle"/>
    <property type="evidence" value="ECO:0007669"/>
    <property type="project" value="UniProtKB-ARBA"/>
</dbReference>
<keyword evidence="3" id="KW-0963">Cytoplasm</keyword>
<dbReference type="SUPFAM" id="SSF140741">
    <property type="entry name" value="RUN domain-like"/>
    <property type="match status" value="1"/>
</dbReference>
<evidence type="ECO:0000256" key="5">
    <source>
        <dbReference type="SAM" id="MobiDB-lite"/>
    </source>
</evidence>
<dbReference type="InterPro" id="IPR021935">
    <property type="entry name" value="SGSM1/2_RBD"/>
</dbReference>
<dbReference type="PANTHER" id="PTHR22957">
    <property type="entry name" value="TBC1 DOMAIN FAMILY MEMBER GTPASE-ACTIVATING PROTEIN"/>
    <property type="match status" value="1"/>
</dbReference>
<dbReference type="AlphaFoldDB" id="A0A8C2F6K3"/>
<reference evidence="8" key="1">
    <citation type="submission" date="2025-08" db="UniProtKB">
        <authorList>
            <consortium name="Ensembl"/>
        </authorList>
    </citation>
    <scope>IDENTIFICATION</scope>
</reference>
<dbReference type="FunFam" id="1.10.472.80:FF:000004">
    <property type="entry name" value="Small G protein signaling modulator 1"/>
    <property type="match status" value="1"/>
</dbReference>
<protein>
    <submittedName>
        <fullName evidence="8">Small G protein signaling modulator 2</fullName>
    </submittedName>
</protein>
<dbReference type="InterPro" id="IPR004012">
    <property type="entry name" value="Run_dom"/>
</dbReference>
<dbReference type="FunFam" id="1.20.58.900:FF:000002">
    <property type="entry name" value="small G protein signaling modulator 1"/>
    <property type="match status" value="1"/>
</dbReference>